<sequence>MSLIDTFRKDMISATKDGNTDKLDILKLALASMINAQKAASEELKDVDFEKILKKEVKKVKDSIVQFSAIGRMELANREKRQLEVLESYLPKEMSSEDVAKIVKRIISAIKPEGSKDMGRVMGVVMKEVAGRADGNIVKEIVLEHLK</sequence>
<proteinExistence type="predicted"/>
<protein>
    <submittedName>
        <fullName evidence="1">GatB/YqeY domain-containing protein</fullName>
    </submittedName>
</protein>
<evidence type="ECO:0000313" key="1">
    <source>
        <dbReference type="EMBL" id="NLD25085.1"/>
    </source>
</evidence>
<dbReference type="Gene3D" id="1.10.10.410">
    <property type="match status" value="1"/>
</dbReference>
<dbReference type="PANTHER" id="PTHR28055">
    <property type="entry name" value="ALTERED INHERITANCE OF MITOCHONDRIA PROTEIN 41, MITOCHONDRIAL"/>
    <property type="match status" value="1"/>
</dbReference>
<dbReference type="AlphaFoldDB" id="A0A847CZH7"/>
<dbReference type="Pfam" id="PF09424">
    <property type="entry name" value="YqeY"/>
    <property type="match status" value="1"/>
</dbReference>
<reference evidence="1 2" key="1">
    <citation type="journal article" date="2020" name="Biotechnol. Biofuels">
        <title>New insights from the biogas microbiome by comprehensive genome-resolved metagenomics of nearly 1600 species originating from multiple anaerobic digesters.</title>
        <authorList>
            <person name="Campanaro S."/>
            <person name="Treu L."/>
            <person name="Rodriguez-R L.M."/>
            <person name="Kovalovszki A."/>
            <person name="Ziels R.M."/>
            <person name="Maus I."/>
            <person name="Zhu X."/>
            <person name="Kougias P.G."/>
            <person name="Basile A."/>
            <person name="Luo G."/>
            <person name="Schluter A."/>
            <person name="Konstantinidis K.T."/>
            <person name="Angelidaki I."/>
        </authorList>
    </citation>
    <scope>NUCLEOTIDE SEQUENCE [LARGE SCALE GENOMIC DNA]</scope>
    <source>
        <strain evidence="1">AS06rmzACSIP_65</strain>
    </source>
</reference>
<dbReference type="EMBL" id="JAAZBX010000001">
    <property type="protein sequence ID" value="NLD25085.1"/>
    <property type="molecule type" value="Genomic_DNA"/>
</dbReference>
<evidence type="ECO:0000313" key="2">
    <source>
        <dbReference type="Proteomes" id="UP000545876"/>
    </source>
</evidence>
<dbReference type="PANTHER" id="PTHR28055:SF1">
    <property type="entry name" value="ALTERED INHERITANCE OF MITOCHONDRIA PROTEIN 41, MITOCHONDRIAL"/>
    <property type="match status" value="1"/>
</dbReference>
<dbReference type="InterPro" id="IPR042184">
    <property type="entry name" value="YqeY/Aim41_N"/>
</dbReference>
<dbReference type="Proteomes" id="UP000545876">
    <property type="component" value="Unassembled WGS sequence"/>
</dbReference>
<dbReference type="SUPFAM" id="SSF89095">
    <property type="entry name" value="GatB/YqeY motif"/>
    <property type="match status" value="1"/>
</dbReference>
<dbReference type="Gene3D" id="1.10.1510.10">
    <property type="entry name" value="Uncharacterised protein YqeY/AIM41 PF09424, N-terminal domain"/>
    <property type="match status" value="1"/>
</dbReference>
<gene>
    <name evidence="1" type="ORF">GX656_00380</name>
</gene>
<organism evidence="1 2">
    <name type="scientific">Candidatus Dojkabacteria bacterium</name>
    <dbReference type="NCBI Taxonomy" id="2099670"/>
    <lineage>
        <taxon>Bacteria</taxon>
        <taxon>Candidatus Dojkabacteria</taxon>
    </lineage>
</organism>
<comment type="caution">
    <text evidence="1">The sequence shown here is derived from an EMBL/GenBank/DDBJ whole genome shotgun (WGS) entry which is preliminary data.</text>
</comment>
<accession>A0A847CZH7</accession>
<dbReference type="InterPro" id="IPR019004">
    <property type="entry name" value="YqeY/Aim41"/>
</dbReference>
<name>A0A847CZH7_9BACT</name>
<dbReference type="GO" id="GO:0016884">
    <property type="term" value="F:carbon-nitrogen ligase activity, with glutamine as amido-N-donor"/>
    <property type="evidence" value="ECO:0007669"/>
    <property type="project" value="InterPro"/>
</dbReference>
<dbReference type="InterPro" id="IPR023168">
    <property type="entry name" value="GatB_Yqey_C_2"/>
</dbReference>
<dbReference type="InterPro" id="IPR003789">
    <property type="entry name" value="Asn/Gln_tRNA_amidoTrase-B-like"/>
</dbReference>